<sequence length="98" mass="11217">MKESNVYWMVTQIFLSETGVHEVDVHHSSHKLRCNCIGYSTRGSCKHTRFVKEKMNKNGGVYPVEISNKIDRETSIAASQDPDVFRELLVKYGKIVTI</sequence>
<feature type="domain" description="SWIM-type" evidence="1">
    <location>
        <begin position="21"/>
        <end position="56"/>
    </location>
</feature>
<proteinExistence type="predicted"/>
<accession>A0A6J5KLY7</accession>
<evidence type="ECO:0000259" key="1">
    <source>
        <dbReference type="PROSITE" id="PS50966"/>
    </source>
</evidence>
<evidence type="ECO:0000313" key="2">
    <source>
        <dbReference type="EMBL" id="CAB4122152.1"/>
    </source>
</evidence>
<reference evidence="2" key="1">
    <citation type="submission" date="2020-04" db="EMBL/GenBank/DDBJ databases">
        <authorList>
            <person name="Chiriac C."/>
            <person name="Salcher M."/>
            <person name="Ghai R."/>
            <person name="Kavagutti S V."/>
        </authorList>
    </citation>
    <scope>NUCLEOTIDE SEQUENCE</scope>
</reference>
<protein>
    <recommendedName>
        <fullName evidence="1">SWIM-type domain-containing protein</fullName>
    </recommendedName>
</protein>
<dbReference type="GO" id="GO:0008270">
    <property type="term" value="F:zinc ion binding"/>
    <property type="evidence" value="ECO:0007669"/>
    <property type="project" value="InterPro"/>
</dbReference>
<dbReference type="EMBL" id="LR796157">
    <property type="protein sequence ID" value="CAB4122152.1"/>
    <property type="molecule type" value="Genomic_DNA"/>
</dbReference>
<organism evidence="2">
    <name type="scientific">uncultured Caudovirales phage</name>
    <dbReference type="NCBI Taxonomy" id="2100421"/>
    <lineage>
        <taxon>Viruses</taxon>
        <taxon>Duplodnaviria</taxon>
        <taxon>Heunggongvirae</taxon>
        <taxon>Uroviricota</taxon>
        <taxon>Caudoviricetes</taxon>
        <taxon>Peduoviridae</taxon>
        <taxon>Maltschvirus</taxon>
        <taxon>Maltschvirus maltsch</taxon>
    </lineage>
</organism>
<dbReference type="PROSITE" id="PS50966">
    <property type="entry name" value="ZF_SWIM"/>
    <property type="match status" value="1"/>
</dbReference>
<name>A0A6J5KLY7_9CAUD</name>
<dbReference type="InterPro" id="IPR007527">
    <property type="entry name" value="Znf_SWIM"/>
</dbReference>
<gene>
    <name evidence="2" type="ORF">UFOVP27_76</name>
</gene>